<comment type="caution">
    <text evidence="2">The sequence shown here is derived from an EMBL/GenBank/DDBJ whole genome shotgun (WGS) entry which is preliminary data.</text>
</comment>
<evidence type="ECO:0000313" key="3">
    <source>
        <dbReference type="Proteomes" id="UP001495910"/>
    </source>
</evidence>
<proteinExistence type="predicted"/>
<dbReference type="PIRSF" id="PIRSF028431">
    <property type="entry name" value="UCP028431"/>
    <property type="match status" value="1"/>
</dbReference>
<evidence type="ECO:0000313" key="2">
    <source>
        <dbReference type="EMBL" id="MEM4986074.1"/>
    </source>
</evidence>
<sequence>MIRKTLTETAELDLLQRESFSYFMHETNPENGLVVDKTAPGWPASIAAVGLALAAYPVAVERGFIGRAAARKRVLQTLRFFWDSPQGPEPDATGYKGFYYHFLHMQTGRRAWQCELSTIDTTFFLAGALAAGGYFDDAANADEGEIRRLADALYLRVDWQWALAGGGAVSMGWKPESGFLPNRWDGYDEALLLYILGLGSPSHPLPADSYCDWASAYRWQHSYGIDYFYAGSLFTHQLSHIWVDFRGIQDGAMQAKGIDYFENSRRATLVQQQYAIANPGGFAGYGEFCWGITASDGPGPAILEVNGAKREFYDYVARGVPHGPDDGTIAPWVVVASLPFAPEIVLPTIDYFVHQVGLKTGNPYGFKATFNPSYPCNCANPYGWISPWHFGIDQGPIILMIENYRSDMLWRLMRNNPYIVNGLRRAGFSGGWLAAQ</sequence>
<dbReference type="Gene3D" id="1.50.10.140">
    <property type="match status" value="1"/>
</dbReference>
<gene>
    <name evidence="2" type="ORF">V8G57_01605</name>
</gene>
<name>A0ABU9PQ04_9BURK</name>
<reference evidence="2 3" key="1">
    <citation type="submission" date="2024-02" db="EMBL/GenBank/DDBJ databases">
        <title>Draft genome sequence of Collimonas sp. strain H4R21, an effective mineral-weathering bacterial strain isolated from the beech rhizosphere.</title>
        <authorList>
            <person name="Morin E."/>
            <person name="Uroz S."/>
            <person name="Leveau J.H.J."/>
            <person name="Kumar R."/>
            <person name="Rey M.W."/>
            <person name="Pham J."/>
        </authorList>
    </citation>
    <scope>NUCLEOTIDE SEQUENCE [LARGE SCALE GENOMIC DNA]</scope>
    <source>
        <strain evidence="2 3">H4R21</strain>
    </source>
</reference>
<dbReference type="InterPro" id="IPR016883">
    <property type="entry name" value="UCP028431"/>
</dbReference>
<dbReference type="InterPro" id="IPR019282">
    <property type="entry name" value="Glycoamylase-like_cons_dom"/>
</dbReference>
<dbReference type="EMBL" id="JBANDC010000001">
    <property type="protein sequence ID" value="MEM4986074.1"/>
    <property type="molecule type" value="Genomic_DNA"/>
</dbReference>
<keyword evidence="3" id="KW-1185">Reference proteome</keyword>
<protein>
    <submittedName>
        <fullName evidence="2">Glucoamylase family protein</fullName>
    </submittedName>
</protein>
<feature type="domain" description="Glycoamylase-like" evidence="1">
    <location>
        <begin position="183"/>
        <end position="417"/>
    </location>
</feature>
<dbReference type="Proteomes" id="UP001495910">
    <property type="component" value="Unassembled WGS sequence"/>
</dbReference>
<dbReference type="Pfam" id="PF10091">
    <property type="entry name" value="Glycoamylase"/>
    <property type="match status" value="1"/>
</dbReference>
<evidence type="ECO:0000259" key="1">
    <source>
        <dbReference type="Pfam" id="PF10091"/>
    </source>
</evidence>
<dbReference type="RefSeq" id="WP_342827910.1">
    <property type="nucleotide sequence ID" value="NZ_JBANDC010000001.1"/>
</dbReference>
<organism evidence="2 3">
    <name type="scientific">Collimonas rhizosphaerae</name>
    <dbReference type="NCBI Taxonomy" id="3126357"/>
    <lineage>
        <taxon>Bacteria</taxon>
        <taxon>Pseudomonadati</taxon>
        <taxon>Pseudomonadota</taxon>
        <taxon>Betaproteobacteria</taxon>
        <taxon>Burkholderiales</taxon>
        <taxon>Oxalobacteraceae</taxon>
        <taxon>Collimonas</taxon>
    </lineage>
</organism>
<accession>A0ABU9PQ04</accession>